<evidence type="ECO:0000256" key="2">
    <source>
        <dbReference type="ARBA" id="ARBA00004477"/>
    </source>
</evidence>
<evidence type="ECO:0000256" key="19">
    <source>
        <dbReference type="RuleBase" id="RU364027"/>
    </source>
</evidence>
<keyword evidence="9 19" id="KW-1133">Transmembrane helix</keyword>
<comment type="similarity">
    <text evidence="5 19">Belongs to the ATG9 family.</text>
</comment>
<keyword evidence="10 19" id="KW-0072">Autophagy</keyword>
<comment type="function">
    <text evidence="19">Phospholipid scramblase involved in autophagy. Cycles between the preautophagosomal structure/phagophore assembly site (PAS) and the cytoplasmic vesicle pool and supplies membrane for the growing autophagosome. Lipid scramblase activity plays a key role in preautophagosomal structure/phagophore assembly by distributing the phospholipids that arrive through ATG2 from the cytoplasmic to the luminal leaflet of the bilayer, thereby driving autophagosomal membrane expansion.</text>
</comment>
<comment type="caution">
    <text evidence="19">Lacks conserved residue(s) required for the propagation of feature annotation.</text>
</comment>
<feature type="compositionally biased region" description="Low complexity" evidence="20">
    <location>
        <begin position="835"/>
        <end position="856"/>
    </location>
</feature>
<dbReference type="GO" id="GO:0000139">
    <property type="term" value="C:Golgi membrane"/>
    <property type="evidence" value="ECO:0007669"/>
    <property type="project" value="UniProtKB-SubCell"/>
</dbReference>
<dbReference type="GO" id="GO:0030659">
    <property type="term" value="C:cytoplasmic vesicle membrane"/>
    <property type="evidence" value="ECO:0007669"/>
    <property type="project" value="UniProtKB-SubCell"/>
</dbReference>
<comment type="catalytic activity">
    <reaction evidence="16">
        <text>a 1,2-diacyl-sn-glycero-3-phosphoethanolamine(in) = a 1,2-diacyl-sn-glycero-3-phosphoethanolamine(out)</text>
        <dbReference type="Rhea" id="RHEA:38895"/>
        <dbReference type="ChEBI" id="CHEBI:64612"/>
    </reaction>
</comment>
<dbReference type="GO" id="GO:0000422">
    <property type="term" value="P:autophagy of mitochondrion"/>
    <property type="evidence" value="ECO:0007669"/>
    <property type="project" value="TreeGrafter"/>
</dbReference>
<evidence type="ECO:0000256" key="5">
    <source>
        <dbReference type="ARBA" id="ARBA00006185"/>
    </source>
</evidence>
<name>A0A6A6GXF2_VIRVR</name>
<dbReference type="PANTHER" id="PTHR13038">
    <property type="entry name" value="APG9 AUTOPHAGY 9"/>
    <property type="match status" value="1"/>
</dbReference>
<keyword evidence="8 19" id="KW-0812">Transmembrane</keyword>
<evidence type="ECO:0000256" key="14">
    <source>
        <dbReference type="ARBA" id="ARBA00023329"/>
    </source>
</evidence>
<comment type="catalytic activity">
    <reaction evidence="17">
        <text>a 1,2-diacyl-sn-glycero-3-phospho-(1D-myo-inositol-3-phosphate)(in) = a 1,2-diacyl-sn-glycero-3-phospho-(1D-myo-inositol-3-phosphate)(out)</text>
        <dbReference type="Rhea" id="RHEA:67920"/>
        <dbReference type="ChEBI" id="CHEBI:58088"/>
    </reaction>
</comment>
<dbReference type="GO" id="GO:0006869">
    <property type="term" value="P:lipid transport"/>
    <property type="evidence" value="ECO:0007669"/>
    <property type="project" value="UniProtKB-KW"/>
</dbReference>
<dbReference type="GO" id="GO:0005789">
    <property type="term" value="C:endoplasmic reticulum membrane"/>
    <property type="evidence" value="ECO:0007669"/>
    <property type="project" value="UniProtKB-SubCell"/>
</dbReference>
<keyword evidence="11" id="KW-0333">Golgi apparatus</keyword>
<evidence type="ECO:0000256" key="16">
    <source>
        <dbReference type="ARBA" id="ARBA00024615"/>
    </source>
</evidence>
<feature type="compositionally biased region" description="Polar residues" evidence="20">
    <location>
        <begin position="774"/>
        <end position="783"/>
    </location>
</feature>
<evidence type="ECO:0000313" key="21">
    <source>
        <dbReference type="EMBL" id="KAF2230397.1"/>
    </source>
</evidence>
<evidence type="ECO:0000313" key="22">
    <source>
        <dbReference type="Proteomes" id="UP000800092"/>
    </source>
</evidence>
<protein>
    <recommendedName>
        <fullName evidence="6 19">Autophagy-related protein 9</fullName>
    </recommendedName>
</protein>
<dbReference type="PANTHER" id="PTHR13038:SF10">
    <property type="entry name" value="AUTOPHAGY-RELATED PROTEIN 9"/>
    <property type="match status" value="1"/>
</dbReference>
<dbReference type="GO" id="GO:0034727">
    <property type="term" value="P:piecemeal microautophagy of the nucleus"/>
    <property type="evidence" value="ECO:0007669"/>
    <property type="project" value="TreeGrafter"/>
</dbReference>
<comment type="catalytic activity">
    <reaction evidence="15">
        <text>a 1,2-diacyl-sn-glycero-3-phospho-L-serine(in) = a 1,2-diacyl-sn-glycero-3-phospho-L-serine(out)</text>
        <dbReference type="Rhea" id="RHEA:38663"/>
        <dbReference type="ChEBI" id="CHEBI:57262"/>
    </reaction>
</comment>
<evidence type="ECO:0000256" key="13">
    <source>
        <dbReference type="ARBA" id="ARBA00023136"/>
    </source>
</evidence>
<feature type="transmembrane region" description="Helical" evidence="19">
    <location>
        <begin position="447"/>
        <end position="469"/>
    </location>
</feature>
<evidence type="ECO:0000256" key="7">
    <source>
        <dbReference type="ARBA" id="ARBA00022448"/>
    </source>
</evidence>
<dbReference type="GO" id="GO:0061709">
    <property type="term" value="P:reticulophagy"/>
    <property type="evidence" value="ECO:0007669"/>
    <property type="project" value="TreeGrafter"/>
</dbReference>
<proteinExistence type="inferred from homology"/>
<dbReference type="OrthoDB" id="2020634at2759"/>
<evidence type="ECO:0000256" key="9">
    <source>
        <dbReference type="ARBA" id="ARBA00022989"/>
    </source>
</evidence>
<dbReference type="GO" id="GO:0034045">
    <property type="term" value="C:phagophore assembly site membrane"/>
    <property type="evidence" value="ECO:0007669"/>
    <property type="project" value="UniProtKB-SubCell"/>
</dbReference>
<dbReference type="Pfam" id="PF04109">
    <property type="entry name" value="ATG9"/>
    <property type="match status" value="1"/>
</dbReference>
<dbReference type="Proteomes" id="UP000800092">
    <property type="component" value="Unassembled WGS sequence"/>
</dbReference>
<evidence type="ECO:0000256" key="6">
    <source>
        <dbReference type="ARBA" id="ARBA00018074"/>
    </source>
</evidence>
<evidence type="ECO:0000256" key="4">
    <source>
        <dbReference type="ARBA" id="ARBA00004653"/>
    </source>
</evidence>
<dbReference type="InterPro" id="IPR007241">
    <property type="entry name" value="Autophagy-rel_prot_9"/>
</dbReference>
<dbReference type="GO" id="GO:0005776">
    <property type="term" value="C:autophagosome"/>
    <property type="evidence" value="ECO:0007669"/>
    <property type="project" value="TreeGrafter"/>
</dbReference>
<keyword evidence="7 19" id="KW-0813">Transport</keyword>
<evidence type="ECO:0000256" key="17">
    <source>
        <dbReference type="ARBA" id="ARBA00024621"/>
    </source>
</evidence>
<comment type="subcellular location">
    <subcellularLocation>
        <location evidence="1">Cytoplasmic vesicle membrane</location>
        <topology evidence="1">Multi-pass membrane protein</topology>
    </subcellularLocation>
    <subcellularLocation>
        <location evidence="2">Endoplasmic reticulum membrane</location>
        <topology evidence="2">Multi-pass membrane protein</topology>
    </subcellularLocation>
    <subcellularLocation>
        <location evidence="4">Golgi apparatus membrane</location>
        <topology evidence="4">Multi-pass membrane protein</topology>
    </subcellularLocation>
    <subcellularLocation>
        <location evidence="3 19">Preautophagosomal structure membrane</location>
        <topology evidence="3 19">Multi-pass membrane protein</topology>
    </subcellularLocation>
</comment>
<dbReference type="GO" id="GO:0034497">
    <property type="term" value="P:protein localization to phagophore assembly site"/>
    <property type="evidence" value="ECO:0007669"/>
    <property type="project" value="TreeGrafter"/>
</dbReference>
<dbReference type="EMBL" id="ML991842">
    <property type="protein sequence ID" value="KAF2230397.1"/>
    <property type="molecule type" value="Genomic_DNA"/>
</dbReference>
<gene>
    <name evidence="21" type="ORF">EV356DRAFT_561550</name>
</gene>
<evidence type="ECO:0000256" key="8">
    <source>
        <dbReference type="ARBA" id="ARBA00022692"/>
    </source>
</evidence>
<keyword evidence="22" id="KW-1185">Reference proteome</keyword>
<feature type="region of interest" description="Disordered" evidence="20">
    <location>
        <begin position="734"/>
        <end position="898"/>
    </location>
</feature>
<feature type="transmembrane region" description="Helical" evidence="19">
    <location>
        <begin position="230"/>
        <end position="252"/>
    </location>
</feature>
<evidence type="ECO:0000256" key="11">
    <source>
        <dbReference type="ARBA" id="ARBA00023034"/>
    </source>
</evidence>
<sequence>MFSSLLRNPNAGRSIYETMKEDDEHSETSENHDLDGIGLDEANLQEQFHDEDLGHMLQDATESQITTESTAFLGGNNERGRVGRANIGSRAKATPKWMRQQPNIDAVLDEEEDVPESLLLEGGRKQEASSPAPANNVASILPAPVPGPSNQSNMTHWNSTRAQQPLYEHTSIDTRPGRSRQARTAMLMADPKEKAMWRWTNVYNLDNFLADVYAYYTHHGFWSIMLARSLNMLTIAFVFSFSVFLLSCVDYPKIPYTRRLTDVMIPQCTKKMPLILNVSIWLGSLFWLFAFIQNMLDIRRLWHLHEFYHHLLGIPDGEIQTVSWQYVVQRLMALRDNNPITAPNLSPQTRKLLGNHSKQRMDAHDIANRLMRRENYTIALFNKEIFDFSLPLPFLRKRQFFSNLMMLNIDAAIMDFFFDEKGHVKPGVLRETQRRELVRAINNRLLLAAWVNFVASPLVIFYGLIMYFYRNFLEFKERPSQAGAREWTALAKWKFREFNELPHLCNRRLRMAYPFADAYLEQFPKDKLAQIASFVAFVSGALAAVLGLATLIDPELFLGFEITHDRTALFYLTVLTAIFASARNAVPEETFVSDPELHLREVIERIHYKPAHWEDRLHSVDIRNEFSALYQVKPILFAEEILGNLLTPFILLVTMPKCSERVVDFFREFTIHVDGIGHVCSFAVFDFKKGVNTPAENKGITDGTTDLRDDYYSTKDGKMLASYYGFMADYGATRGGRPGPHQRPSKTKPFRPPPTFPGLSSPEPGVPTSRGPPNRSQMLQQGPSRFGAPAGHLSPMQSLVLDPHHQPTGPGLRQSSRQAPMAGSRIASARQPSMGSTAEESQEAAAAATGSPSQQPTTSKMIEDDSRLGDSWTTEKPGGVRGEGNDEDEGEEDEDMEQGGAGVLGLLYQFQKAHTGGRTTGMGV</sequence>
<feature type="transmembrane region" description="Helical" evidence="19">
    <location>
        <begin position="531"/>
        <end position="552"/>
    </location>
</feature>
<evidence type="ECO:0000256" key="10">
    <source>
        <dbReference type="ARBA" id="ARBA00023006"/>
    </source>
</evidence>
<evidence type="ECO:0000256" key="1">
    <source>
        <dbReference type="ARBA" id="ARBA00004439"/>
    </source>
</evidence>
<feature type="compositionally biased region" description="Acidic residues" evidence="20">
    <location>
        <begin position="885"/>
        <end position="897"/>
    </location>
</feature>
<comment type="catalytic activity">
    <reaction evidence="18">
        <text>a 1,2-diacyl-sn-glycero-3-phosphocholine(in) = a 1,2-diacyl-sn-glycero-3-phosphocholine(out)</text>
        <dbReference type="Rhea" id="RHEA:38571"/>
        <dbReference type="ChEBI" id="CHEBI:57643"/>
    </reaction>
</comment>
<evidence type="ECO:0000256" key="15">
    <source>
        <dbReference type="ARBA" id="ARBA00024479"/>
    </source>
</evidence>
<reference evidence="21" key="1">
    <citation type="journal article" date="2020" name="Stud. Mycol.">
        <title>101 Dothideomycetes genomes: a test case for predicting lifestyles and emergence of pathogens.</title>
        <authorList>
            <person name="Haridas S."/>
            <person name="Albert R."/>
            <person name="Binder M."/>
            <person name="Bloem J."/>
            <person name="Labutti K."/>
            <person name="Salamov A."/>
            <person name="Andreopoulos B."/>
            <person name="Baker S."/>
            <person name="Barry K."/>
            <person name="Bills G."/>
            <person name="Bluhm B."/>
            <person name="Cannon C."/>
            <person name="Castanera R."/>
            <person name="Culley D."/>
            <person name="Daum C."/>
            <person name="Ezra D."/>
            <person name="Gonzalez J."/>
            <person name="Henrissat B."/>
            <person name="Kuo A."/>
            <person name="Liang C."/>
            <person name="Lipzen A."/>
            <person name="Lutzoni F."/>
            <person name="Magnuson J."/>
            <person name="Mondo S."/>
            <person name="Nolan M."/>
            <person name="Ohm R."/>
            <person name="Pangilinan J."/>
            <person name="Park H.-J."/>
            <person name="Ramirez L."/>
            <person name="Alfaro M."/>
            <person name="Sun H."/>
            <person name="Tritt A."/>
            <person name="Yoshinaga Y."/>
            <person name="Zwiers L.-H."/>
            <person name="Turgeon B."/>
            <person name="Goodwin S."/>
            <person name="Spatafora J."/>
            <person name="Crous P."/>
            <person name="Grigoriev I."/>
        </authorList>
    </citation>
    <scope>NUCLEOTIDE SEQUENCE</scope>
    <source>
        <strain evidence="21">Tuck. ex Michener</strain>
    </source>
</reference>
<evidence type="ECO:0000256" key="3">
    <source>
        <dbReference type="ARBA" id="ARBA00004511"/>
    </source>
</evidence>
<keyword evidence="14" id="KW-0968">Cytoplasmic vesicle</keyword>
<feature type="transmembrane region" description="Helical" evidence="19">
    <location>
        <begin position="272"/>
        <end position="292"/>
    </location>
</feature>
<evidence type="ECO:0000256" key="18">
    <source>
        <dbReference type="ARBA" id="ARBA00024631"/>
    </source>
</evidence>
<evidence type="ECO:0000256" key="12">
    <source>
        <dbReference type="ARBA" id="ARBA00023055"/>
    </source>
</evidence>
<keyword evidence="13 19" id="KW-0472">Membrane</keyword>
<accession>A0A6A6GXF2</accession>
<dbReference type="AlphaFoldDB" id="A0A6A6GXF2"/>
<evidence type="ECO:0000256" key="20">
    <source>
        <dbReference type="SAM" id="MobiDB-lite"/>
    </source>
</evidence>
<organism evidence="21 22">
    <name type="scientific">Viridothelium virens</name>
    <name type="common">Speckled blister lichen</name>
    <name type="synonym">Trypethelium virens</name>
    <dbReference type="NCBI Taxonomy" id="1048519"/>
    <lineage>
        <taxon>Eukaryota</taxon>
        <taxon>Fungi</taxon>
        <taxon>Dikarya</taxon>
        <taxon>Ascomycota</taxon>
        <taxon>Pezizomycotina</taxon>
        <taxon>Dothideomycetes</taxon>
        <taxon>Dothideomycetes incertae sedis</taxon>
        <taxon>Trypetheliales</taxon>
        <taxon>Trypetheliaceae</taxon>
        <taxon>Viridothelium</taxon>
    </lineage>
</organism>
<keyword evidence="12 19" id="KW-0445">Lipid transport</keyword>